<organism evidence="2 3">
    <name type="scientific">Cupriavidus basilensis</name>
    <dbReference type="NCBI Taxonomy" id="68895"/>
    <lineage>
        <taxon>Bacteria</taxon>
        <taxon>Pseudomonadati</taxon>
        <taxon>Pseudomonadota</taxon>
        <taxon>Betaproteobacteria</taxon>
        <taxon>Burkholderiales</taxon>
        <taxon>Burkholderiaceae</taxon>
        <taxon>Cupriavidus</taxon>
    </lineage>
</organism>
<keyword evidence="3" id="KW-1185">Reference proteome</keyword>
<dbReference type="AlphaFoldDB" id="A0A0C4YRK4"/>
<proteinExistence type="inferred from homology"/>
<dbReference type="EMBL" id="CP010537">
    <property type="protein sequence ID" value="AJG24604.1"/>
    <property type="molecule type" value="Genomic_DNA"/>
</dbReference>
<dbReference type="InterPro" id="IPR005064">
    <property type="entry name" value="BUG"/>
</dbReference>
<accession>A0A0C4YRK4</accession>
<protein>
    <submittedName>
        <fullName evidence="2">Tricarboxylate transport protein TctC</fullName>
    </submittedName>
</protein>
<comment type="similarity">
    <text evidence="1">Belongs to the UPF0065 (bug) family.</text>
</comment>
<gene>
    <name evidence="2" type="ORF">RR42_s3023</name>
</gene>
<evidence type="ECO:0000313" key="2">
    <source>
        <dbReference type="EMBL" id="AJG24604.1"/>
    </source>
</evidence>
<sequence>MQRSRRKPGGKVGCAVYGAILRRARLAGELLKISARTDLLHIPYKGCAPAMTDVLGGQADVSINTLTNALPYLNKLALRIGLKAD</sequence>
<evidence type="ECO:0000256" key="1">
    <source>
        <dbReference type="ARBA" id="ARBA00006987"/>
    </source>
</evidence>
<name>A0A0C4YRK4_9BURK</name>
<evidence type="ECO:0000313" key="3">
    <source>
        <dbReference type="Proteomes" id="UP000031843"/>
    </source>
</evidence>
<dbReference type="Pfam" id="PF03401">
    <property type="entry name" value="TctC"/>
    <property type="match status" value="1"/>
</dbReference>
<dbReference type="Gene3D" id="3.40.190.10">
    <property type="entry name" value="Periplasmic binding protein-like II"/>
    <property type="match status" value="1"/>
</dbReference>
<reference evidence="2 3" key="1">
    <citation type="journal article" date="2015" name="Genome Announc.">
        <title>Complete Genome Sequence of Cupriavidus basilensis 4G11, Isolated from the Oak Ridge Field Research Center Site.</title>
        <authorList>
            <person name="Ray J."/>
            <person name="Waters R.J."/>
            <person name="Skerker J.M."/>
            <person name="Kuehl J.V."/>
            <person name="Price M.N."/>
            <person name="Huang J."/>
            <person name="Chakraborty R."/>
            <person name="Arkin A.P."/>
            <person name="Deutschbauer A."/>
        </authorList>
    </citation>
    <scope>NUCLEOTIDE SEQUENCE [LARGE SCALE GENOMIC DNA]</scope>
    <source>
        <strain evidence="2">4G11</strain>
    </source>
</reference>
<dbReference type="KEGG" id="cbw:RR42_s3023"/>
<dbReference type="STRING" id="68895.RR42_s3023"/>
<dbReference type="Proteomes" id="UP000031843">
    <property type="component" value="Chromosome secondary"/>
</dbReference>